<protein>
    <recommendedName>
        <fullName evidence="1">HTH cro/C1-type domain-containing protein</fullName>
    </recommendedName>
</protein>
<dbReference type="SUPFAM" id="SSF48452">
    <property type="entry name" value="TPR-like"/>
    <property type="match status" value="1"/>
</dbReference>
<dbReference type="SUPFAM" id="SSF47413">
    <property type="entry name" value="lambda repressor-like DNA-binding domains"/>
    <property type="match status" value="1"/>
</dbReference>
<dbReference type="RefSeq" id="WP_109690428.1">
    <property type="nucleotide sequence ID" value="NZ_QGGL01000015.1"/>
</dbReference>
<dbReference type="OrthoDB" id="2379799at2"/>
<evidence type="ECO:0000313" key="2">
    <source>
        <dbReference type="EMBL" id="PWK08472.1"/>
    </source>
</evidence>
<dbReference type="AlphaFoldDB" id="A0A316D5B4"/>
<proteinExistence type="predicted"/>
<dbReference type="Proteomes" id="UP000245634">
    <property type="component" value="Unassembled WGS sequence"/>
</dbReference>
<dbReference type="CDD" id="cd00093">
    <property type="entry name" value="HTH_XRE"/>
    <property type="match status" value="1"/>
</dbReference>
<comment type="caution">
    <text evidence="2">The sequence shown here is derived from an EMBL/GenBank/DDBJ whole genome shotgun (WGS) entry which is preliminary data.</text>
</comment>
<accession>A0A316D5B4</accession>
<dbReference type="Gene3D" id="1.25.40.10">
    <property type="entry name" value="Tetratricopeptide repeat domain"/>
    <property type="match status" value="1"/>
</dbReference>
<evidence type="ECO:0000259" key="1">
    <source>
        <dbReference type="SMART" id="SM00530"/>
    </source>
</evidence>
<name>A0A316D5B4_9BACL</name>
<evidence type="ECO:0000313" key="3">
    <source>
        <dbReference type="Proteomes" id="UP000245634"/>
    </source>
</evidence>
<reference evidence="2 3" key="1">
    <citation type="submission" date="2018-05" db="EMBL/GenBank/DDBJ databases">
        <title>Genomic Encyclopedia of Type Strains, Phase IV (KMG-IV): sequencing the most valuable type-strain genomes for metagenomic binning, comparative biology and taxonomic classification.</title>
        <authorList>
            <person name="Goeker M."/>
        </authorList>
    </citation>
    <scope>NUCLEOTIDE SEQUENCE [LARGE SCALE GENOMIC DNA]</scope>
    <source>
        <strain evidence="2 3">DSM 18773</strain>
    </source>
</reference>
<dbReference type="SMART" id="SM00530">
    <property type="entry name" value="HTH_XRE"/>
    <property type="match status" value="1"/>
</dbReference>
<sequence>MSTIEHTASGTIGKIQIGRRISELMQERGDAFSIRAFSERIGMNRETFRTILKGERPITLPELEKVTKGLRISEERLRQMDSYKQQNELETLLNANERTKTMMLRAQKIANELVEVALGLTERCVYLLYLGQAQFYLQQYDEAHKSWLSAMEYAERVNNEYDDSTLLYHLTSFLLISFTIRKEYTSIQQTLDVVEGAFAADPMKMGYANYARMKWHEHRGNIDKAKEYSYTALGDFQQTNDNSQIGKAHINVAHFEYLTGNYQKSKDMLLLAMKYLKPYDYFYLLAVKDYVKVLLQLNENELASQVILANSDLANEYPDFKGMFQVMFSVAQDDPSFAISVSEDLNMSQWIRNIACKSLMDYYTSKGDAVSLMRYYEQVRTLSTKKNEFFEEGF</sequence>
<dbReference type="Gene3D" id="1.10.260.40">
    <property type="entry name" value="lambda repressor-like DNA-binding domains"/>
    <property type="match status" value="1"/>
</dbReference>
<organism evidence="2 3">
    <name type="scientific">Tumebacillus permanentifrigoris</name>
    <dbReference type="NCBI Taxonomy" id="378543"/>
    <lineage>
        <taxon>Bacteria</taxon>
        <taxon>Bacillati</taxon>
        <taxon>Bacillota</taxon>
        <taxon>Bacilli</taxon>
        <taxon>Bacillales</taxon>
        <taxon>Alicyclobacillaceae</taxon>
        <taxon>Tumebacillus</taxon>
    </lineage>
</organism>
<gene>
    <name evidence="2" type="ORF">C7459_115132</name>
</gene>
<dbReference type="InterPro" id="IPR001387">
    <property type="entry name" value="Cro/C1-type_HTH"/>
</dbReference>
<dbReference type="GO" id="GO:0003677">
    <property type="term" value="F:DNA binding"/>
    <property type="evidence" value="ECO:0007669"/>
    <property type="project" value="InterPro"/>
</dbReference>
<dbReference type="InterPro" id="IPR010982">
    <property type="entry name" value="Lambda_DNA-bd_dom_sf"/>
</dbReference>
<dbReference type="EMBL" id="QGGL01000015">
    <property type="protein sequence ID" value="PWK08472.1"/>
    <property type="molecule type" value="Genomic_DNA"/>
</dbReference>
<feature type="domain" description="HTH cro/C1-type" evidence="1">
    <location>
        <begin position="20"/>
        <end position="77"/>
    </location>
</feature>
<dbReference type="InterPro" id="IPR011990">
    <property type="entry name" value="TPR-like_helical_dom_sf"/>
</dbReference>
<keyword evidence="3" id="KW-1185">Reference proteome</keyword>